<dbReference type="Proteomes" id="UP000287601">
    <property type="component" value="Chromosome"/>
</dbReference>
<keyword evidence="6" id="KW-0408">Iron</keyword>
<evidence type="ECO:0000256" key="7">
    <source>
        <dbReference type="ARBA" id="ARBA00023014"/>
    </source>
</evidence>
<dbReference type="SUPFAM" id="SSF46548">
    <property type="entry name" value="alpha-helical ferredoxin"/>
    <property type="match status" value="1"/>
</dbReference>
<dbReference type="InterPro" id="IPR011538">
    <property type="entry name" value="Nuo51_FMN-bd"/>
</dbReference>
<evidence type="ECO:0000313" key="10">
    <source>
        <dbReference type="Proteomes" id="UP000287601"/>
    </source>
</evidence>
<dbReference type="OrthoDB" id="9767754at2"/>
<dbReference type="GO" id="GO:0016020">
    <property type="term" value="C:membrane"/>
    <property type="evidence" value="ECO:0007669"/>
    <property type="project" value="InterPro"/>
</dbReference>
<gene>
    <name evidence="9" type="ORF">EQM06_11345</name>
</gene>
<dbReference type="Gene3D" id="3.40.50.11540">
    <property type="entry name" value="NADH-ubiquinone oxidoreductase 51kDa subunit"/>
    <property type="match status" value="1"/>
</dbReference>
<dbReference type="EMBL" id="CP035281">
    <property type="protein sequence ID" value="QAT43769.1"/>
    <property type="molecule type" value="Genomic_DNA"/>
</dbReference>
<dbReference type="GO" id="GO:0009055">
    <property type="term" value="F:electron transfer activity"/>
    <property type="evidence" value="ECO:0007669"/>
    <property type="project" value="InterPro"/>
</dbReference>
<dbReference type="GO" id="GO:0046872">
    <property type="term" value="F:metal ion binding"/>
    <property type="evidence" value="ECO:0007669"/>
    <property type="project" value="UniProtKB-KW"/>
</dbReference>
<dbReference type="KEGG" id="amij:EQM06_11345"/>
<keyword evidence="2" id="KW-0004">4Fe-4S</keyword>
<dbReference type="AlphaFoldDB" id="A0A410PXV3"/>
<proteinExistence type="predicted"/>
<keyword evidence="1" id="KW-0813">Transport</keyword>
<evidence type="ECO:0000256" key="3">
    <source>
        <dbReference type="ARBA" id="ARBA00022723"/>
    </source>
</evidence>
<dbReference type="PROSITE" id="PS00198">
    <property type="entry name" value="4FE4S_FER_1"/>
    <property type="match status" value="1"/>
</dbReference>
<dbReference type="Pfam" id="PF13534">
    <property type="entry name" value="Fer4_17"/>
    <property type="match status" value="1"/>
</dbReference>
<sequence>MNIIETVKNAGIVGAGGAGFPTHVKLSAKAQVFIINAAECEPLIETDKYLMRTFPDEILKAAETVAEHIGAERRVIALKSKYQKEIEALQRAIDKNGSSFELVKMKSFYPAGDEQTLVQLVTGHSVPERGLPLDVGSVVSNVGTMLNVYEAMQGKPVTDKYLSVVGEVAEPIMLYVPIGTSLQECIDQARPQLEEYDIIVGGPMMGTVYRGSDIQDLTVTKTTGNILVLPKDHYLVKCAELSLSSIVAQTRSACIQCKLCTDMCPRFLIGHKIRPNMVMRNMYREKLITDDSEYEEIFGEAANCCDCGICEMFACPMSLSPRKVNVFVKTQLAARGIKPERNKTPKASADLPYRRIPTERLVARLDLMKYYHEHAEKCIPLTPNQVSLLMKQHIGAPGIPCVSIGDLVEKGDLIVRAKEDALSASVHASIKGTVTLMDGERIVIDKEKE</sequence>
<keyword evidence="7" id="KW-0411">Iron-sulfur</keyword>
<protein>
    <submittedName>
        <fullName evidence="9">Proton-conducting membrane transporter</fullName>
    </submittedName>
</protein>
<keyword evidence="5" id="KW-0249">Electron transport</keyword>
<evidence type="ECO:0000256" key="5">
    <source>
        <dbReference type="ARBA" id="ARBA00022982"/>
    </source>
</evidence>
<accession>A0A410PXV3</accession>
<evidence type="ECO:0000256" key="6">
    <source>
        <dbReference type="ARBA" id="ARBA00023004"/>
    </source>
</evidence>
<dbReference type="PIRSF" id="PIRSF036408">
    <property type="entry name" value="PduS_prd"/>
    <property type="match status" value="1"/>
</dbReference>
<dbReference type="RefSeq" id="WP_128746477.1">
    <property type="nucleotide sequence ID" value="NZ_CP035281.1"/>
</dbReference>
<dbReference type="InterPro" id="IPR009051">
    <property type="entry name" value="Helical_ferredxn"/>
</dbReference>
<dbReference type="Gene3D" id="1.10.1060.10">
    <property type="entry name" value="Alpha-helical ferredoxin"/>
    <property type="match status" value="1"/>
</dbReference>
<dbReference type="PANTHER" id="PTHR43034:SF2">
    <property type="entry name" value="ION-TRANSLOCATING OXIDOREDUCTASE COMPLEX SUBUNIT C"/>
    <property type="match status" value="1"/>
</dbReference>
<feature type="domain" description="4Fe-4S ferredoxin-type" evidence="8">
    <location>
        <begin position="245"/>
        <end position="274"/>
    </location>
</feature>
<evidence type="ECO:0000256" key="1">
    <source>
        <dbReference type="ARBA" id="ARBA00022448"/>
    </source>
</evidence>
<evidence type="ECO:0000259" key="8">
    <source>
        <dbReference type="PROSITE" id="PS51379"/>
    </source>
</evidence>
<dbReference type="InterPro" id="IPR010208">
    <property type="entry name" value="Ion_transpt_RnfC/RsxC"/>
</dbReference>
<dbReference type="PANTHER" id="PTHR43034">
    <property type="entry name" value="ION-TRANSLOCATING OXIDOREDUCTASE COMPLEX SUBUNIT C"/>
    <property type="match status" value="1"/>
</dbReference>
<reference evidence="9 10" key="1">
    <citation type="submission" date="2019-01" db="EMBL/GenBank/DDBJ databases">
        <title>Draft genomes of a novel of Aminipila strains.</title>
        <authorList>
            <person name="Ma S."/>
        </authorList>
    </citation>
    <scope>NUCLEOTIDE SEQUENCE [LARGE SCALE GENOMIC DNA]</scope>
    <source>
        <strain evidence="10">JN-39</strain>
    </source>
</reference>
<keyword evidence="4" id="KW-0677">Repeat</keyword>
<keyword evidence="10" id="KW-1185">Reference proteome</keyword>
<name>A0A410PXV3_9FIRM</name>
<dbReference type="Pfam" id="PF13375">
    <property type="entry name" value="RnfC_N"/>
    <property type="match status" value="1"/>
</dbReference>
<dbReference type="InterPro" id="IPR017900">
    <property type="entry name" value="4Fe4S_Fe_S_CS"/>
</dbReference>
<dbReference type="SUPFAM" id="SSF142019">
    <property type="entry name" value="Nqo1 FMN-binding domain-like"/>
    <property type="match status" value="1"/>
</dbReference>
<evidence type="ECO:0000313" key="9">
    <source>
        <dbReference type="EMBL" id="QAT43769.1"/>
    </source>
</evidence>
<dbReference type="InterPro" id="IPR017054">
    <property type="entry name" value="PduS"/>
</dbReference>
<dbReference type="GO" id="GO:0051539">
    <property type="term" value="F:4 iron, 4 sulfur cluster binding"/>
    <property type="evidence" value="ECO:0007669"/>
    <property type="project" value="UniProtKB-KW"/>
</dbReference>
<dbReference type="InterPro" id="IPR017896">
    <property type="entry name" value="4Fe4S_Fe-S-bd"/>
</dbReference>
<evidence type="ECO:0000256" key="2">
    <source>
        <dbReference type="ARBA" id="ARBA00022485"/>
    </source>
</evidence>
<dbReference type="PROSITE" id="PS51379">
    <property type="entry name" value="4FE4S_FER_2"/>
    <property type="match status" value="1"/>
</dbReference>
<organism evidence="9 10">
    <name type="scientific">Aminipila luticellarii</name>
    <dbReference type="NCBI Taxonomy" id="2507160"/>
    <lineage>
        <taxon>Bacteria</taxon>
        <taxon>Bacillati</taxon>
        <taxon>Bacillota</taxon>
        <taxon>Clostridia</taxon>
        <taxon>Peptostreptococcales</taxon>
        <taxon>Anaerovoracaceae</taxon>
        <taxon>Aminipila</taxon>
    </lineage>
</organism>
<evidence type="ECO:0000256" key="4">
    <source>
        <dbReference type="ARBA" id="ARBA00022737"/>
    </source>
</evidence>
<keyword evidence="3" id="KW-0479">Metal-binding</keyword>
<dbReference type="InterPro" id="IPR026902">
    <property type="entry name" value="RnfC_N"/>
</dbReference>
<dbReference type="SUPFAM" id="SSF142984">
    <property type="entry name" value="Nqo1 middle domain-like"/>
    <property type="match status" value="1"/>
</dbReference>
<dbReference type="InterPro" id="IPR037225">
    <property type="entry name" value="Nuo51_FMN-bd_sf"/>
</dbReference>
<dbReference type="Pfam" id="PF01512">
    <property type="entry name" value="Complex1_51K"/>
    <property type="match status" value="1"/>
</dbReference>